<dbReference type="RefSeq" id="WP_321400038.1">
    <property type="nucleotide sequence ID" value="NZ_CP139487.1"/>
</dbReference>
<dbReference type="InterPro" id="IPR039262">
    <property type="entry name" value="DTWD2/TAPT"/>
</dbReference>
<dbReference type="GO" id="GO:0008033">
    <property type="term" value="P:tRNA processing"/>
    <property type="evidence" value="ECO:0007669"/>
    <property type="project" value="UniProtKB-KW"/>
</dbReference>
<reference evidence="7 8" key="1">
    <citation type="submission" date="2023-11" db="EMBL/GenBank/DDBJ databases">
        <title>Peredibacter starrii A3.12.</title>
        <authorList>
            <person name="Mitchell R.J."/>
        </authorList>
    </citation>
    <scope>NUCLEOTIDE SEQUENCE [LARGE SCALE GENOMIC DNA]</scope>
    <source>
        <strain evidence="7 8">A3.12</strain>
    </source>
</reference>
<name>A0AAX4HVU6_9BACT</name>
<dbReference type="PANTHER" id="PTHR21392">
    <property type="entry name" value="TRNA-URIDINE AMINOCARBOXYPROPYLTRANSFERASE 2"/>
    <property type="match status" value="1"/>
</dbReference>
<dbReference type="Pfam" id="PF03942">
    <property type="entry name" value="DTW"/>
    <property type="match status" value="1"/>
</dbReference>
<accession>A0AAX4HVU6</accession>
<comment type="similarity">
    <text evidence="5">Belongs to the TDD superfamily. DTWD2 family.</text>
</comment>
<dbReference type="InterPro" id="IPR005636">
    <property type="entry name" value="DTW"/>
</dbReference>
<sequence>MSTRRNGNPNRCPTCRINQELCVCEHLTPFDISSYVSLVVHVRELKLTSNTAQFGPLMLPEKAKIDIRGRVFETFDATPILERPGRPLFLYPHDDALELNDDFRAKYPGPYNLIIPDGNWQQARKVRQREEGFKNLMAVKLPPGITSQYGLRKAQHAEWVCTYEAMAHALGVLEGPHVTEKLMAFFRKWVKQTERARAGEFNSRGIKVSE</sequence>
<evidence type="ECO:0000313" key="8">
    <source>
        <dbReference type="Proteomes" id="UP001324634"/>
    </source>
</evidence>
<dbReference type="EC" id="2.5.1.25" evidence="1"/>
<keyword evidence="8" id="KW-1185">Reference proteome</keyword>
<protein>
    <recommendedName>
        <fullName evidence="1">tRNA-uridine aminocarboxypropyltransferase</fullName>
        <ecNumber evidence="1">2.5.1.25</ecNumber>
    </recommendedName>
</protein>
<evidence type="ECO:0000256" key="2">
    <source>
        <dbReference type="ARBA" id="ARBA00022679"/>
    </source>
</evidence>
<proteinExistence type="inferred from homology"/>
<evidence type="ECO:0000256" key="1">
    <source>
        <dbReference type="ARBA" id="ARBA00012386"/>
    </source>
</evidence>
<keyword evidence="2 7" id="KW-0808">Transferase</keyword>
<dbReference type="EMBL" id="CP139487">
    <property type="protein sequence ID" value="WPU67141.1"/>
    <property type="molecule type" value="Genomic_DNA"/>
</dbReference>
<dbReference type="KEGG" id="psti:SOO65_10285"/>
<dbReference type="GO" id="GO:0016432">
    <property type="term" value="F:tRNA-uridine aminocarboxypropyltransferase activity"/>
    <property type="evidence" value="ECO:0007669"/>
    <property type="project" value="UniProtKB-EC"/>
</dbReference>
<keyword evidence="4" id="KW-0819">tRNA processing</keyword>
<evidence type="ECO:0000256" key="5">
    <source>
        <dbReference type="ARBA" id="ARBA00034489"/>
    </source>
</evidence>
<evidence type="ECO:0000313" key="7">
    <source>
        <dbReference type="EMBL" id="WPU67141.1"/>
    </source>
</evidence>
<evidence type="ECO:0000256" key="3">
    <source>
        <dbReference type="ARBA" id="ARBA00022691"/>
    </source>
</evidence>
<dbReference type="AlphaFoldDB" id="A0AAX4HVU6"/>
<dbReference type="SMART" id="SM01144">
    <property type="entry name" value="DTW"/>
    <property type="match status" value="1"/>
</dbReference>
<dbReference type="Proteomes" id="UP001324634">
    <property type="component" value="Chromosome"/>
</dbReference>
<dbReference type="PANTHER" id="PTHR21392:SF0">
    <property type="entry name" value="TRNA-URIDINE AMINOCARBOXYPROPYLTRANSFERASE 2"/>
    <property type="match status" value="1"/>
</dbReference>
<evidence type="ECO:0000259" key="6">
    <source>
        <dbReference type="SMART" id="SM01144"/>
    </source>
</evidence>
<gene>
    <name evidence="7" type="ORF">SOO65_10285</name>
</gene>
<feature type="domain" description="DTW" evidence="6">
    <location>
        <begin position="8"/>
        <end position="198"/>
    </location>
</feature>
<organism evidence="7 8">
    <name type="scientific">Peredibacter starrii</name>
    <dbReference type="NCBI Taxonomy" id="28202"/>
    <lineage>
        <taxon>Bacteria</taxon>
        <taxon>Pseudomonadati</taxon>
        <taxon>Bdellovibrionota</taxon>
        <taxon>Bacteriovoracia</taxon>
        <taxon>Bacteriovoracales</taxon>
        <taxon>Bacteriovoracaceae</taxon>
        <taxon>Peredibacter</taxon>
    </lineage>
</organism>
<evidence type="ECO:0000256" key="4">
    <source>
        <dbReference type="ARBA" id="ARBA00022694"/>
    </source>
</evidence>
<keyword evidence="3" id="KW-0949">S-adenosyl-L-methionine</keyword>